<evidence type="ECO:0000256" key="1">
    <source>
        <dbReference type="SAM" id="MobiDB-lite"/>
    </source>
</evidence>
<dbReference type="Proteomes" id="UP001470230">
    <property type="component" value="Unassembled WGS sequence"/>
</dbReference>
<dbReference type="EMBL" id="JAPFFF010000053">
    <property type="protein sequence ID" value="KAK8839111.1"/>
    <property type="molecule type" value="Genomic_DNA"/>
</dbReference>
<dbReference type="InterPro" id="IPR009091">
    <property type="entry name" value="RCC1/BLIP-II"/>
</dbReference>
<reference evidence="2 3" key="1">
    <citation type="submission" date="2024-04" db="EMBL/GenBank/DDBJ databases">
        <title>Tritrichomonas musculus Genome.</title>
        <authorList>
            <person name="Alves-Ferreira E."/>
            <person name="Grigg M."/>
            <person name="Lorenzi H."/>
            <person name="Galac M."/>
        </authorList>
    </citation>
    <scope>NUCLEOTIDE SEQUENCE [LARGE SCALE GENOMIC DNA]</scope>
    <source>
        <strain evidence="2 3">EAF2021</strain>
    </source>
</reference>
<name>A0ABR2GYZ0_9EUKA</name>
<dbReference type="PANTHER" id="PTHR46207">
    <property type="entry name" value="PROTEIN RCC2"/>
    <property type="match status" value="1"/>
</dbReference>
<evidence type="ECO:0000313" key="3">
    <source>
        <dbReference type="Proteomes" id="UP001470230"/>
    </source>
</evidence>
<dbReference type="SUPFAM" id="SSF50985">
    <property type="entry name" value="RCC1/BLIP-II"/>
    <property type="match status" value="1"/>
</dbReference>
<dbReference type="InterPro" id="IPR028641">
    <property type="entry name" value="RCC2"/>
</dbReference>
<proteinExistence type="predicted"/>
<keyword evidence="3" id="KW-1185">Reference proteome</keyword>
<dbReference type="Gene3D" id="2.130.10.30">
    <property type="entry name" value="Regulator of chromosome condensation 1/beta-lactamase-inhibitor protein II"/>
    <property type="match status" value="2"/>
</dbReference>
<protein>
    <submittedName>
        <fullName evidence="2">Uncharacterized protein</fullName>
    </submittedName>
</protein>
<feature type="compositionally biased region" description="Polar residues" evidence="1">
    <location>
        <begin position="440"/>
        <end position="451"/>
    </location>
</feature>
<dbReference type="PANTHER" id="PTHR46207:SF1">
    <property type="entry name" value="PROTEIN RCC2"/>
    <property type="match status" value="1"/>
</dbReference>
<gene>
    <name evidence="2" type="ORF">M9Y10_032583</name>
</gene>
<feature type="compositionally biased region" description="Basic and acidic residues" evidence="1">
    <location>
        <begin position="429"/>
        <end position="439"/>
    </location>
</feature>
<evidence type="ECO:0000313" key="2">
    <source>
        <dbReference type="EMBL" id="KAK8839111.1"/>
    </source>
</evidence>
<accession>A0ABR2GYZ0</accession>
<organism evidence="2 3">
    <name type="scientific">Tritrichomonas musculus</name>
    <dbReference type="NCBI Taxonomy" id="1915356"/>
    <lineage>
        <taxon>Eukaryota</taxon>
        <taxon>Metamonada</taxon>
        <taxon>Parabasalia</taxon>
        <taxon>Tritrichomonadida</taxon>
        <taxon>Tritrichomonadidae</taxon>
        <taxon>Tritrichomonas</taxon>
    </lineage>
</organism>
<feature type="compositionally biased region" description="Polar residues" evidence="1">
    <location>
        <begin position="475"/>
        <end position="489"/>
    </location>
</feature>
<sequence>MILVSGFNKYHQLIGDINIDKNHITNSQIINIGANIKSFSIFSHHAVKIDENGQAYGIGKDIKFALGTPERKVYEKFTKITFDEINEKFISAYCGFKYTIYVTESFKFILCHELDDEMKPRIFQLTTLPVSIFGGYNLCSIIDIEGNIYVIKPSSIIESIKNNNSSSDYLHLFPIHLPSPAIKAALSLNSVFILTKYGDIYIIDDELKCRQIYIQLKNKNAKIVTISGTCVTLFAIDSDGFIYTYSQDHKFHIVGTQNEKMTERFVLIETFQNQKIKEAFNGVDHSLFITEKGEVFSCGFNVFKQLLISDFNEILTKVPLKVNLDRKYTPYFAIAGRSISVVFLNFKPMNCPNQEYSLINISCNKFVSNKISTIPKNFNYTSTKNTNEGNQSSIKHVQSNAYNDTALQKYAKESKASSDIMSPKDVKFISTKKSDEPKTHSATSSPTTHNSYIEKYTKESKTPSTLIPSKKLIQPQPQQRNLMNQFHLQ</sequence>
<feature type="region of interest" description="Disordered" evidence="1">
    <location>
        <begin position="429"/>
        <end position="489"/>
    </location>
</feature>
<comment type="caution">
    <text evidence="2">The sequence shown here is derived from an EMBL/GenBank/DDBJ whole genome shotgun (WGS) entry which is preliminary data.</text>
</comment>